<dbReference type="EMBL" id="LAZR01011649">
    <property type="protein sequence ID" value="KKM60597.1"/>
    <property type="molecule type" value="Genomic_DNA"/>
</dbReference>
<accession>A0A0F9LU23</accession>
<reference evidence="1" key="1">
    <citation type="journal article" date="2015" name="Nature">
        <title>Complex archaea that bridge the gap between prokaryotes and eukaryotes.</title>
        <authorList>
            <person name="Spang A."/>
            <person name="Saw J.H."/>
            <person name="Jorgensen S.L."/>
            <person name="Zaremba-Niedzwiedzka K."/>
            <person name="Martijn J."/>
            <person name="Lind A.E."/>
            <person name="van Eijk R."/>
            <person name="Schleper C."/>
            <person name="Guy L."/>
            <person name="Ettema T.J."/>
        </authorList>
    </citation>
    <scope>NUCLEOTIDE SEQUENCE</scope>
</reference>
<comment type="caution">
    <text evidence="1">The sequence shown here is derived from an EMBL/GenBank/DDBJ whole genome shotgun (WGS) entry which is preliminary data.</text>
</comment>
<name>A0A0F9LU23_9ZZZZ</name>
<feature type="non-terminal residue" evidence="1">
    <location>
        <position position="1"/>
    </location>
</feature>
<proteinExistence type="predicted"/>
<dbReference type="AlphaFoldDB" id="A0A0F9LU23"/>
<organism evidence="1">
    <name type="scientific">marine sediment metagenome</name>
    <dbReference type="NCBI Taxonomy" id="412755"/>
    <lineage>
        <taxon>unclassified sequences</taxon>
        <taxon>metagenomes</taxon>
        <taxon>ecological metagenomes</taxon>
    </lineage>
</organism>
<sequence length="54" mass="6164">IESTDYTEKTDYTDKTEKLVDCFFCFYLNQSVKPAYRSFDPEALDGQAGPKAES</sequence>
<evidence type="ECO:0000313" key="1">
    <source>
        <dbReference type="EMBL" id="KKM60597.1"/>
    </source>
</evidence>
<gene>
    <name evidence="1" type="ORF">LCGC14_1540150</name>
</gene>
<protein>
    <submittedName>
        <fullName evidence="1">Uncharacterized protein</fullName>
    </submittedName>
</protein>